<organism evidence="20 21">
    <name type="scientific">Hydrocarboniphaga effusa AP103</name>
    <dbReference type="NCBI Taxonomy" id="1172194"/>
    <lineage>
        <taxon>Bacteria</taxon>
        <taxon>Pseudomonadati</taxon>
        <taxon>Pseudomonadota</taxon>
        <taxon>Gammaproteobacteria</taxon>
        <taxon>Nevskiales</taxon>
        <taxon>Nevskiaceae</taxon>
        <taxon>Hydrocarboniphaga</taxon>
    </lineage>
</organism>
<keyword evidence="15 19" id="KW-0472">Membrane</keyword>
<evidence type="ECO:0000256" key="7">
    <source>
        <dbReference type="ARBA" id="ARBA00019373"/>
    </source>
</evidence>
<evidence type="ECO:0000256" key="5">
    <source>
        <dbReference type="ARBA" id="ARBA00010185"/>
    </source>
</evidence>
<dbReference type="EMBL" id="AKGD01000004">
    <property type="protein sequence ID" value="EIT68193.1"/>
    <property type="molecule type" value="Genomic_DNA"/>
</dbReference>
<comment type="similarity">
    <text evidence="5 18">Belongs to the CDS family.</text>
</comment>
<feature type="transmembrane region" description="Helical" evidence="19">
    <location>
        <begin position="148"/>
        <end position="166"/>
    </location>
</feature>
<keyword evidence="11 18" id="KW-0812">Transmembrane</keyword>
<evidence type="ECO:0000256" key="10">
    <source>
        <dbReference type="ARBA" id="ARBA00022679"/>
    </source>
</evidence>
<dbReference type="OrthoDB" id="9799199at2"/>
<keyword evidence="13 19" id="KW-1133">Transmembrane helix</keyword>
<evidence type="ECO:0000256" key="4">
    <source>
        <dbReference type="ARBA" id="ARBA00005189"/>
    </source>
</evidence>
<keyword evidence="17" id="KW-1208">Phospholipid metabolism</keyword>
<comment type="pathway">
    <text evidence="3 18">Phospholipid metabolism; CDP-diacylglycerol biosynthesis; CDP-diacylglycerol from sn-glycerol 3-phosphate: step 3/3.</text>
</comment>
<comment type="catalytic activity">
    <reaction evidence="1 18">
        <text>a 1,2-diacyl-sn-glycero-3-phosphate + CTP + H(+) = a CDP-1,2-diacyl-sn-glycerol + diphosphate</text>
        <dbReference type="Rhea" id="RHEA:16229"/>
        <dbReference type="ChEBI" id="CHEBI:15378"/>
        <dbReference type="ChEBI" id="CHEBI:33019"/>
        <dbReference type="ChEBI" id="CHEBI:37563"/>
        <dbReference type="ChEBI" id="CHEBI:58332"/>
        <dbReference type="ChEBI" id="CHEBI:58608"/>
        <dbReference type="EC" id="2.7.7.41"/>
    </reaction>
</comment>
<sequence>MLMQRVATALVLLPLLLAAIWWLPTPALYAVFSLIGVLIAWEWAGLMRFSSASPKLAYAALTGLLLAAVWWLVQQRPELWLLLAIVSLLWWLYAFTLVRGYPKNFERGAPGKLTMGLIGQVLVLPTILALAVLHAGGSGQPHEGTWRLLYVFFLIFAADTGAYFAGRRFGKRKLAPLVSPGKSVEGAIGGLLLCAVWACTAGIAIFAPGDKTVPFVLVSMTVAAVSILGDLTESLFKRAAGVKDSGTLLPGHGGFLDRVDSLLAAAPMMALGLHLLKL</sequence>
<keyword evidence="16" id="KW-0594">Phospholipid biosynthesis</keyword>
<evidence type="ECO:0000256" key="17">
    <source>
        <dbReference type="ARBA" id="ARBA00023264"/>
    </source>
</evidence>
<keyword evidence="21" id="KW-1185">Reference proteome</keyword>
<dbReference type="PANTHER" id="PTHR46382:SF1">
    <property type="entry name" value="PHOSPHATIDATE CYTIDYLYLTRANSFERASE"/>
    <property type="match status" value="1"/>
</dbReference>
<keyword evidence="8" id="KW-1003">Cell membrane</keyword>
<comment type="pathway">
    <text evidence="4">Lipid metabolism.</text>
</comment>
<feature type="transmembrane region" description="Helical" evidence="19">
    <location>
        <begin position="79"/>
        <end position="101"/>
    </location>
</feature>
<feature type="transmembrane region" description="Helical" evidence="19">
    <location>
        <begin position="187"/>
        <end position="207"/>
    </location>
</feature>
<protein>
    <recommendedName>
        <fullName evidence="7 18">Phosphatidate cytidylyltransferase</fullName>
        <ecNumber evidence="6 18">2.7.7.41</ecNumber>
    </recommendedName>
</protein>
<evidence type="ECO:0000256" key="12">
    <source>
        <dbReference type="ARBA" id="ARBA00022695"/>
    </source>
</evidence>
<evidence type="ECO:0000256" key="18">
    <source>
        <dbReference type="RuleBase" id="RU003938"/>
    </source>
</evidence>
<evidence type="ECO:0000256" key="9">
    <source>
        <dbReference type="ARBA" id="ARBA00022516"/>
    </source>
</evidence>
<dbReference type="PANTHER" id="PTHR46382">
    <property type="entry name" value="PHOSPHATIDATE CYTIDYLYLTRANSFERASE"/>
    <property type="match status" value="1"/>
</dbReference>
<evidence type="ECO:0000256" key="3">
    <source>
        <dbReference type="ARBA" id="ARBA00005119"/>
    </source>
</evidence>
<dbReference type="STRING" id="1172194.WQQ_46280"/>
<evidence type="ECO:0000313" key="20">
    <source>
        <dbReference type="EMBL" id="EIT68193.1"/>
    </source>
</evidence>
<dbReference type="Proteomes" id="UP000003704">
    <property type="component" value="Unassembled WGS sequence"/>
</dbReference>
<evidence type="ECO:0000313" key="21">
    <source>
        <dbReference type="Proteomes" id="UP000003704"/>
    </source>
</evidence>
<reference evidence="20 21" key="1">
    <citation type="journal article" date="2012" name="J. Bacteriol.">
        <title>Genome Sequence of n-Alkane-Degrading Hydrocarboniphaga effusa Strain AP103T (ATCC BAA-332T).</title>
        <authorList>
            <person name="Chang H.K."/>
            <person name="Zylstra G.J."/>
            <person name="Chae J.C."/>
        </authorList>
    </citation>
    <scope>NUCLEOTIDE SEQUENCE [LARGE SCALE GENOMIC DNA]</scope>
    <source>
        <strain evidence="20 21">AP103</strain>
    </source>
</reference>
<keyword evidence="10 18" id="KW-0808">Transferase</keyword>
<evidence type="ECO:0000256" key="1">
    <source>
        <dbReference type="ARBA" id="ARBA00001698"/>
    </source>
</evidence>
<dbReference type="Pfam" id="PF01148">
    <property type="entry name" value="CTP_transf_1"/>
    <property type="match status" value="1"/>
</dbReference>
<comment type="caution">
    <text evidence="20">The sequence shown here is derived from an EMBL/GenBank/DDBJ whole genome shotgun (WGS) entry which is preliminary data.</text>
</comment>
<dbReference type="AlphaFoldDB" id="I8T3B4"/>
<evidence type="ECO:0000256" key="2">
    <source>
        <dbReference type="ARBA" id="ARBA00004651"/>
    </source>
</evidence>
<keyword evidence="9" id="KW-0444">Lipid biosynthesis</keyword>
<feature type="transmembrane region" description="Helical" evidence="19">
    <location>
        <begin position="56"/>
        <end position="73"/>
    </location>
</feature>
<proteinExistence type="inferred from homology"/>
<keyword evidence="14" id="KW-0443">Lipid metabolism</keyword>
<evidence type="ECO:0000256" key="8">
    <source>
        <dbReference type="ARBA" id="ARBA00022475"/>
    </source>
</evidence>
<evidence type="ECO:0000256" key="6">
    <source>
        <dbReference type="ARBA" id="ARBA00012487"/>
    </source>
</evidence>
<comment type="subcellular location">
    <subcellularLocation>
        <location evidence="2">Cell membrane</location>
        <topology evidence="2">Multi-pass membrane protein</topology>
    </subcellularLocation>
</comment>
<feature type="transmembrane region" description="Helical" evidence="19">
    <location>
        <begin position="113"/>
        <end position="136"/>
    </location>
</feature>
<gene>
    <name evidence="20" type="ORF">WQQ_46280</name>
</gene>
<evidence type="ECO:0000256" key="13">
    <source>
        <dbReference type="ARBA" id="ARBA00022989"/>
    </source>
</evidence>
<dbReference type="PATRIC" id="fig|1172194.4.peg.4488"/>
<evidence type="ECO:0000256" key="14">
    <source>
        <dbReference type="ARBA" id="ARBA00023098"/>
    </source>
</evidence>
<keyword evidence="12 18" id="KW-0548">Nucleotidyltransferase</keyword>
<feature type="transmembrane region" description="Helical" evidence="19">
    <location>
        <begin position="213"/>
        <end position="231"/>
    </location>
</feature>
<dbReference type="GO" id="GO:0004605">
    <property type="term" value="F:phosphatidate cytidylyltransferase activity"/>
    <property type="evidence" value="ECO:0007669"/>
    <property type="project" value="UniProtKB-EC"/>
</dbReference>
<dbReference type="EC" id="2.7.7.41" evidence="6 18"/>
<evidence type="ECO:0000256" key="16">
    <source>
        <dbReference type="ARBA" id="ARBA00023209"/>
    </source>
</evidence>
<dbReference type="UniPathway" id="UPA00557">
    <property type="reaction ID" value="UER00614"/>
</dbReference>
<evidence type="ECO:0000256" key="19">
    <source>
        <dbReference type="SAM" id="Phobius"/>
    </source>
</evidence>
<dbReference type="GO" id="GO:0005886">
    <property type="term" value="C:plasma membrane"/>
    <property type="evidence" value="ECO:0007669"/>
    <property type="project" value="UniProtKB-SubCell"/>
</dbReference>
<evidence type="ECO:0000256" key="11">
    <source>
        <dbReference type="ARBA" id="ARBA00022692"/>
    </source>
</evidence>
<dbReference type="InterPro" id="IPR000374">
    <property type="entry name" value="PC_trans"/>
</dbReference>
<dbReference type="RefSeq" id="WP_007187563.1">
    <property type="nucleotide sequence ID" value="NZ_AKGD01000004.1"/>
</dbReference>
<dbReference type="PROSITE" id="PS01315">
    <property type="entry name" value="CDS"/>
    <property type="match status" value="1"/>
</dbReference>
<name>I8T3B4_9GAMM</name>
<accession>I8T3B4</accession>
<evidence type="ECO:0000256" key="15">
    <source>
        <dbReference type="ARBA" id="ARBA00023136"/>
    </source>
</evidence>
<feature type="transmembrane region" description="Helical" evidence="19">
    <location>
        <begin position="28"/>
        <end position="44"/>
    </location>
</feature>
<dbReference type="GO" id="GO:0016024">
    <property type="term" value="P:CDP-diacylglycerol biosynthetic process"/>
    <property type="evidence" value="ECO:0007669"/>
    <property type="project" value="UniProtKB-UniPathway"/>
</dbReference>